<dbReference type="Proteomes" id="UP000248887">
    <property type="component" value="Unassembled WGS sequence"/>
</dbReference>
<feature type="signal peptide" evidence="2">
    <location>
        <begin position="1"/>
        <end position="25"/>
    </location>
</feature>
<evidence type="ECO:0000313" key="4">
    <source>
        <dbReference type="Proteomes" id="UP000248887"/>
    </source>
</evidence>
<feature type="region of interest" description="Disordered" evidence="1">
    <location>
        <begin position="24"/>
        <end position="47"/>
    </location>
</feature>
<evidence type="ECO:0000256" key="1">
    <source>
        <dbReference type="SAM" id="MobiDB-lite"/>
    </source>
</evidence>
<protein>
    <submittedName>
        <fullName evidence="3">Uncharacterized protein</fullName>
    </submittedName>
</protein>
<proteinExistence type="predicted"/>
<evidence type="ECO:0000313" key="3">
    <source>
        <dbReference type="EMBL" id="PZQ80249.1"/>
    </source>
</evidence>
<comment type="caution">
    <text evidence="3">The sequence shown here is derived from an EMBL/GenBank/DDBJ whole genome shotgun (WGS) entry which is preliminary data.</text>
</comment>
<keyword evidence="2" id="KW-0732">Signal</keyword>
<sequence length="87" mass="9686">MISKTIAIAAITMVIAAPLTVPAHATSTSTRPLPPIGSEEQRDVLSREKVRRQQVRDNRHNGLFQPIFAPLYQGYNSPGQKMKRAFN</sequence>
<name>A0A2W5QVI3_ANCNO</name>
<dbReference type="AlphaFoldDB" id="A0A2W5QVI3"/>
<evidence type="ECO:0000256" key="2">
    <source>
        <dbReference type="SAM" id="SignalP"/>
    </source>
</evidence>
<gene>
    <name evidence="3" type="ORF">DI549_17750</name>
</gene>
<accession>A0A2W5QVI3</accession>
<feature type="chain" id="PRO_5015871960" evidence="2">
    <location>
        <begin position="26"/>
        <end position="87"/>
    </location>
</feature>
<organism evidence="3 4">
    <name type="scientific">Ancylobacter novellus</name>
    <name type="common">Thiobacillus novellus</name>
    <dbReference type="NCBI Taxonomy" id="921"/>
    <lineage>
        <taxon>Bacteria</taxon>
        <taxon>Pseudomonadati</taxon>
        <taxon>Pseudomonadota</taxon>
        <taxon>Alphaproteobacteria</taxon>
        <taxon>Hyphomicrobiales</taxon>
        <taxon>Xanthobacteraceae</taxon>
        <taxon>Ancylobacter</taxon>
    </lineage>
</organism>
<reference evidence="3 4" key="1">
    <citation type="submission" date="2017-08" db="EMBL/GenBank/DDBJ databases">
        <title>Infants hospitalized years apart are colonized by the same room-sourced microbial strains.</title>
        <authorList>
            <person name="Brooks B."/>
            <person name="Olm M.R."/>
            <person name="Firek B.A."/>
            <person name="Baker R."/>
            <person name="Thomas B.C."/>
            <person name="Morowitz M.J."/>
            <person name="Banfield J.F."/>
        </authorList>
    </citation>
    <scope>NUCLEOTIDE SEQUENCE [LARGE SCALE GENOMIC DNA]</scope>
    <source>
        <strain evidence="3">S2_005_001_R2_27</strain>
    </source>
</reference>
<dbReference type="EMBL" id="QFQD01000068">
    <property type="protein sequence ID" value="PZQ80249.1"/>
    <property type="molecule type" value="Genomic_DNA"/>
</dbReference>